<gene>
    <name evidence="6" type="ORF">JD276_15525</name>
</gene>
<dbReference type="SUPFAM" id="SSF55781">
    <property type="entry name" value="GAF domain-like"/>
    <property type="match status" value="1"/>
</dbReference>
<dbReference type="SUPFAM" id="SSF46785">
    <property type="entry name" value="Winged helix' DNA-binding domain"/>
    <property type="match status" value="1"/>
</dbReference>
<dbReference type="InterPro" id="IPR036388">
    <property type="entry name" value="WH-like_DNA-bd_sf"/>
</dbReference>
<dbReference type="Gene3D" id="1.10.10.10">
    <property type="entry name" value="Winged helix-like DNA-binding domain superfamily/Winged helix DNA-binding domain"/>
    <property type="match status" value="1"/>
</dbReference>
<dbReference type="AlphaFoldDB" id="A0A934UVC7"/>
<dbReference type="InterPro" id="IPR036390">
    <property type="entry name" value="WH_DNA-bd_sf"/>
</dbReference>
<feature type="domain" description="HTH iclR-type" evidence="4">
    <location>
        <begin position="10"/>
        <end position="72"/>
    </location>
</feature>
<dbReference type="Pfam" id="PF01614">
    <property type="entry name" value="IclR_C"/>
    <property type="match status" value="1"/>
</dbReference>
<dbReference type="InterPro" id="IPR029016">
    <property type="entry name" value="GAF-like_dom_sf"/>
</dbReference>
<dbReference type="PANTHER" id="PTHR30136:SF24">
    <property type="entry name" value="HTH-TYPE TRANSCRIPTIONAL REPRESSOR ALLR"/>
    <property type="match status" value="1"/>
</dbReference>
<dbReference type="InterPro" id="IPR005471">
    <property type="entry name" value="Tscrpt_reg_IclR_N"/>
</dbReference>
<evidence type="ECO:0000259" key="5">
    <source>
        <dbReference type="PROSITE" id="PS51078"/>
    </source>
</evidence>
<evidence type="ECO:0000259" key="4">
    <source>
        <dbReference type="PROSITE" id="PS51077"/>
    </source>
</evidence>
<dbReference type="EMBL" id="JAEHOH010000030">
    <property type="protein sequence ID" value="MBK0420439.1"/>
    <property type="molecule type" value="Genomic_DNA"/>
</dbReference>
<dbReference type="PROSITE" id="PS51078">
    <property type="entry name" value="ICLR_ED"/>
    <property type="match status" value="1"/>
</dbReference>
<organism evidence="6 7">
    <name type="scientific">Leucobacter chromiisoli</name>
    <dbReference type="NCBI Taxonomy" id="2796471"/>
    <lineage>
        <taxon>Bacteria</taxon>
        <taxon>Bacillati</taxon>
        <taxon>Actinomycetota</taxon>
        <taxon>Actinomycetes</taxon>
        <taxon>Micrococcales</taxon>
        <taxon>Microbacteriaceae</taxon>
        <taxon>Leucobacter</taxon>
    </lineage>
</organism>
<evidence type="ECO:0000313" key="6">
    <source>
        <dbReference type="EMBL" id="MBK0420439.1"/>
    </source>
</evidence>
<accession>A0A934UVC7</accession>
<sequence length="268" mass="29248">MRTSSKPYHSQGLARALAALRALGQARDPMSLADLAKELELPKPTLLRLLSVLEEERFVTKSGAVPLYSIGPSVFEIAESAGFVDFEDVVSVTLKALADDLGFTANIGVLQGRSVLHLCVEEPARALRIANGGFLDHTYCTGLGKMLLSQLDPASIDQHLPLDETWQSFTPRTITSREQLDRALASIREHGYSVDDQERNRGVRCLAVLIPVKASFDLSLSVSGPLGEISEAEVPRVVDALHRTAQEIAQLPRLSVALESVRTRWGIE</sequence>
<dbReference type="GO" id="GO:0003677">
    <property type="term" value="F:DNA binding"/>
    <property type="evidence" value="ECO:0007669"/>
    <property type="project" value="UniProtKB-KW"/>
</dbReference>
<dbReference type="SMART" id="SM00346">
    <property type="entry name" value="HTH_ICLR"/>
    <property type="match status" value="1"/>
</dbReference>
<name>A0A934UVC7_9MICO</name>
<comment type="caution">
    <text evidence="6">The sequence shown here is derived from an EMBL/GenBank/DDBJ whole genome shotgun (WGS) entry which is preliminary data.</text>
</comment>
<keyword evidence="7" id="KW-1185">Reference proteome</keyword>
<evidence type="ECO:0000256" key="2">
    <source>
        <dbReference type="ARBA" id="ARBA00023125"/>
    </source>
</evidence>
<keyword evidence="3" id="KW-0804">Transcription</keyword>
<proteinExistence type="predicted"/>
<dbReference type="Pfam" id="PF09339">
    <property type="entry name" value="HTH_IclR"/>
    <property type="match status" value="1"/>
</dbReference>
<dbReference type="InterPro" id="IPR014757">
    <property type="entry name" value="Tscrpt_reg_IclR_C"/>
</dbReference>
<protein>
    <submittedName>
        <fullName evidence="6">IclR family transcriptional regulator</fullName>
    </submittedName>
</protein>
<dbReference type="PROSITE" id="PS51077">
    <property type="entry name" value="HTH_ICLR"/>
    <property type="match status" value="1"/>
</dbReference>
<evidence type="ECO:0000256" key="3">
    <source>
        <dbReference type="ARBA" id="ARBA00023163"/>
    </source>
</evidence>
<dbReference type="Gene3D" id="3.30.450.40">
    <property type="match status" value="1"/>
</dbReference>
<keyword evidence="2" id="KW-0238">DNA-binding</keyword>
<dbReference type="InterPro" id="IPR050707">
    <property type="entry name" value="HTH_MetabolicPath_Reg"/>
</dbReference>
<evidence type="ECO:0000313" key="7">
    <source>
        <dbReference type="Proteomes" id="UP000608530"/>
    </source>
</evidence>
<dbReference type="PANTHER" id="PTHR30136">
    <property type="entry name" value="HELIX-TURN-HELIX TRANSCRIPTIONAL REGULATOR, ICLR FAMILY"/>
    <property type="match status" value="1"/>
</dbReference>
<evidence type="ECO:0000256" key="1">
    <source>
        <dbReference type="ARBA" id="ARBA00023015"/>
    </source>
</evidence>
<dbReference type="GO" id="GO:0003700">
    <property type="term" value="F:DNA-binding transcription factor activity"/>
    <property type="evidence" value="ECO:0007669"/>
    <property type="project" value="TreeGrafter"/>
</dbReference>
<dbReference type="Proteomes" id="UP000608530">
    <property type="component" value="Unassembled WGS sequence"/>
</dbReference>
<feature type="domain" description="IclR-ED" evidence="5">
    <location>
        <begin position="66"/>
        <end position="254"/>
    </location>
</feature>
<keyword evidence="1" id="KW-0805">Transcription regulation</keyword>
<dbReference type="GO" id="GO:0045892">
    <property type="term" value="P:negative regulation of DNA-templated transcription"/>
    <property type="evidence" value="ECO:0007669"/>
    <property type="project" value="TreeGrafter"/>
</dbReference>
<reference evidence="6" key="1">
    <citation type="submission" date="2020-12" db="EMBL/GenBank/DDBJ databases">
        <title>Leucobacter sp. CAS1, isolated from Chromium sludge.</title>
        <authorList>
            <person name="Xu Z."/>
        </authorList>
    </citation>
    <scope>NUCLEOTIDE SEQUENCE</scope>
    <source>
        <strain evidence="6">CSA1</strain>
    </source>
</reference>